<sequence>MLSVRRDMAVTCHSHSHSDLALLSVVNGAHRVGRAIGQVGESQRSKRITRDGLFHC</sequence>
<dbReference type="EMBL" id="UYWY01026213">
    <property type="protein sequence ID" value="VDM50294.1"/>
    <property type="molecule type" value="Genomic_DNA"/>
</dbReference>
<evidence type="ECO:0000313" key="1">
    <source>
        <dbReference type="EMBL" id="VDM50294.1"/>
    </source>
</evidence>
<evidence type="ECO:0000313" key="2">
    <source>
        <dbReference type="Proteomes" id="UP000050794"/>
    </source>
</evidence>
<accession>A0A183VE03</accession>
<gene>
    <name evidence="1" type="ORF">TCNE_LOCUS18973</name>
</gene>
<reference evidence="1 2" key="2">
    <citation type="submission" date="2018-11" db="EMBL/GenBank/DDBJ databases">
        <authorList>
            <consortium name="Pathogen Informatics"/>
        </authorList>
    </citation>
    <scope>NUCLEOTIDE SEQUENCE [LARGE SCALE GENOMIC DNA]</scope>
</reference>
<organism evidence="2 3">
    <name type="scientific">Toxocara canis</name>
    <name type="common">Canine roundworm</name>
    <dbReference type="NCBI Taxonomy" id="6265"/>
    <lineage>
        <taxon>Eukaryota</taxon>
        <taxon>Metazoa</taxon>
        <taxon>Ecdysozoa</taxon>
        <taxon>Nematoda</taxon>
        <taxon>Chromadorea</taxon>
        <taxon>Rhabditida</taxon>
        <taxon>Spirurina</taxon>
        <taxon>Ascaridomorpha</taxon>
        <taxon>Ascaridoidea</taxon>
        <taxon>Toxocaridae</taxon>
        <taxon>Toxocara</taxon>
    </lineage>
</organism>
<name>A0A183VE03_TOXCA</name>
<proteinExistence type="predicted"/>
<reference evidence="3" key="1">
    <citation type="submission" date="2016-06" db="UniProtKB">
        <authorList>
            <consortium name="WormBaseParasite"/>
        </authorList>
    </citation>
    <scope>IDENTIFICATION</scope>
</reference>
<evidence type="ECO:0000313" key="3">
    <source>
        <dbReference type="WBParaSite" id="TCNE_0001897701-mRNA-1"/>
    </source>
</evidence>
<keyword evidence="2" id="KW-1185">Reference proteome</keyword>
<protein>
    <submittedName>
        <fullName evidence="1 3">Uncharacterized protein</fullName>
    </submittedName>
</protein>
<dbReference type="WBParaSite" id="TCNE_0001897701-mRNA-1">
    <property type="protein sequence ID" value="TCNE_0001897701-mRNA-1"/>
    <property type="gene ID" value="TCNE_0001897701"/>
</dbReference>
<dbReference type="Proteomes" id="UP000050794">
    <property type="component" value="Unassembled WGS sequence"/>
</dbReference>
<dbReference type="AlphaFoldDB" id="A0A183VE03"/>